<dbReference type="AlphaFoldDB" id="T1IEQ3"/>
<sequence length="553" mass="64437">MAPQHSSEEDTPVPGGDPKLKSWMTLTTGKCIKRKLAGNKLDKELTRRICTEAKQLAKVCAEIYSRTGPVEHLRWDRPDKKVKISSFFEKSGNKICHSYLPAMEHTFDLLTVYMRLLVKYLHQIPIVNEYFATSGIVRLTDTNLALKTLACMLWNRIQYVQEILNRAETENKFYELGSTNEVTQTETVSLTSCENCHTSKSLIIDLVGKVELICDKYEFKGSHVMEVKYEFFFLCRKEMAMDVFYVSQWAAITKWCEAIGKDFQLLSDVAYDSLKTITNLRNENMALKKNINEADEVRLSLQKQVAIRNHKYEDVATETNENEVVRDQVKQYENLISKLKKELKEEKSKYIDSKEKFVNLSREINTKKLKIDYLEAELENIQQEGDKKIFNLNDEIAIKDFKLESLNKKIEQLTNELKCNEKERTILKDKVDARQKYESELWSDYKGVLEENKSLKENVFLFLILNIFEKLLDLEYVVVINYLPDGNRLEMLREKCNPLKDMEAQKMLNEARILALQEENKELTKTIIRLYAQNAAVEAVSEAKKEQTEILQL</sequence>
<keyword evidence="2" id="KW-1185">Reference proteome</keyword>
<name>T1IEQ3_RHOPR</name>
<dbReference type="EnsemblMetazoa" id="RPRC014772-RA">
    <property type="protein sequence ID" value="RPRC014772-PA"/>
    <property type="gene ID" value="RPRC014772"/>
</dbReference>
<reference evidence="1" key="1">
    <citation type="submission" date="2015-05" db="UniProtKB">
        <authorList>
            <consortium name="EnsemblMetazoa"/>
        </authorList>
    </citation>
    <scope>IDENTIFICATION</scope>
</reference>
<organism evidence="1 2">
    <name type="scientific">Rhodnius prolixus</name>
    <name type="common">Triatomid bug</name>
    <dbReference type="NCBI Taxonomy" id="13249"/>
    <lineage>
        <taxon>Eukaryota</taxon>
        <taxon>Metazoa</taxon>
        <taxon>Ecdysozoa</taxon>
        <taxon>Arthropoda</taxon>
        <taxon>Hexapoda</taxon>
        <taxon>Insecta</taxon>
        <taxon>Pterygota</taxon>
        <taxon>Neoptera</taxon>
        <taxon>Paraneoptera</taxon>
        <taxon>Hemiptera</taxon>
        <taxon>Heteroptera</taxon>
        <taxon>Panheteroptera</taxon>
        <taxon>Cimicomorpha</taxon>
        <taxon>Reduviidae</taxon>
        <taxon>Triatominae</taxon>
        <taxon>Rhodnius</taxon>
    </lineage>
</organism>
<evidence type="ECO:0000313" key="1">
    <source>
        <dbReference type="EnsemblMetazoa" id="RPRC014772-PA"/>
    </source>
</evidence>
<dbReference type="HOGENOM" id="CLU_492877_0_0_1"/>
<dbReference type="EMBL" id="ACPB03020911">
    <property type="status" value="NOT_ANNOTATED_CDS"/>
    <property type="molecule type" value="Genomic_DNA"/>
</dbReference>
<dbReference type="OMA" id="CENCHTS"/>
<proteinExistence type="predicted"/>
<dbReference type="InParanoid" id="T1IEQ3"/>
<evidence type="ECO:0000313" key="2">
    <source>
        <dbReference type="Proteomes" id="UP000015103"/>
    </source>
</evidence>
<dbReference type="VEuPathDB" id="VectorBase:RPRC014772"/>
<dbReference type="Proteomes" id="UP000015103">
    <property type="component" value="Unassembled WGS sequence"/>
</dbReference>
<protein>
    <submittedName>
        <fullName evidence="1">Uncharacterized protein</fullName>
    </submittedName>
</protein>
<accession>T1IEQ3</accession>